<reference evidence="1 2" key="1">
    <citation type="submission" date="2019-11" db="EMBL/GenBank/DDBJ databases">
        <title>Whole genome sequence of Oryza granulata.</title>
        <authorList>
            <person name="Li W."/>
        </authorList>
    </citation>
    <scope>NUCLEOTIDE SEQUENCE [LARGE SCALE GENOMIC DNA]</scope>
    <source>
        <strain evidence="2">cv. Menghai</strain>
        <tissue evidence="1">Leaf</tissue>
    </source>
</reference>
<dbReference type="AlphaFoldDB" id="A0A6G1BL54"/>
<keyword evidence="2" id="KW-1185">Reference proteome</keyword>
<protein>
    <submittedName>
        <fullName evidence="1">Uncharacterized protein</fullName>
    </submittedName>
</protein>
<dbReference type="EMBL" id="SPHZ02000012">
    <property type="protein sequence ID" value="KAF0888153.1"/>
    <property type="molecule type" value="Genomic_DNA"/>
</dbReference>
<evidence type="ECO:0000313" key="2">
    <source>
        <dbReference type="Proteomes" id="UP000479710"/>
    </source>
</evidence>
<name>A0A6G1BL54_9ORYZ</name>
<comment type="caution">
    <text evidence="1">The sequence shown here is derived from an EMBL/GenBank/DDBJ whole genome shotgun (WGS) entry which is preliminary data.</text>
</comment>
<gene>
    <name evidence="1" type="ORF">E2562_010846</name>
</gene>
<proteinExistence type="predicted"/>
<accession>A0A6G1BL54</accession>
<organism evidence="1 2">
    <name type="scientific">Oryza meyeriana var. granulata</name>
    <dbReference type="NCBI Taxonomy" id="110450"/>
    <lineage>
        <taxon>Eukaryota</taxon>
        <taxon>Viridiplantae</taxon>
        <taxon>Streptophyta</taxon>
        <taxon>Embryophyta</taxon>
        <taxon>Tracheophyta</taxon>
        <taxon>Spermatophyta</taxon>
        <taxon>Magnoliopsida</taxon>
        <taxon>Liliopsida</taxon>
        <taxon>Poales</taxon>
        <taxon>Poaceae</taxon>
        <taxon>BOP clade</taxon>
        <taxon>Oryzoideae</taxon>
        <taxon>Oryzeae</taxon>
        <taxon>Oryzinae</taxon>
        <taxon>Oryza</taxon>
        <taxon>Oryza meyeriana</taxon>
    </lineage>
</organism>
<sequence>MKKRLGTITLAAQCFGGGQPKIPSTDELFFFSNRRPSHREIDAGRVVVDGRPFLAVFDGCRHLAVFDGCRPLASAPYRLPATGMR</sequence>
<dbReference type="Proteomes" id="UP000479710">
    <property type="component" value="Unassembled WGS sequence"/>
</dbReference>
<evidence type="ECO:0000313" key="1">
    <source>
        <dbReference type="EMBL" id="KAF0888153.1"/>
    </source>
</evidence>